<evidence type="ECO:0000313" key="2">
    <source>
        <dbReference type="Proteomes" id="UP000318801"/>
    </source>
</evidence>
<evidence type="ECO:0000313" key="1">
    <source>
        <dbReference type="EMBL" id="TPW27115.1"/>
    </source>
</evidence>
<dbReference type="AlphaFoldDB" id="A0A506U2A5"/>
<dbReference type="InterPro" id="IPR038573">
    <property type="entry name" value="BrnT_sf"/>
</dbReference>
<dbReference type="Pfam" id="PF04365">
    <property type="entry name" value="BrnT_toxin"/>
    <property type="match status" value="1"/>
</dbReference>
<protein>
    <recommendedName>
        <fullName evidence="3">BrnT family toxin</fullName>
    </recommendedName>
</protein>
<proteinExistence type="predicted"/>
<comment type="caution">
    <text evidence="1">The sequence shown here is derived from an EMBL/GenBank/DDBJ whole genome shotgun (WGS) entry which is preliminary data.</text>
</comment>
<accession>A0A506U2A5</accession>
<sequence length="81" mass="9250">MQIIYDEAKRLTNIEKHGLDFSELDIEFFDRSKVAPAKLGRWLAIGEFKGEMVIAVVFRPLGSEALSIISMRPASRKERIL</sequence>
<dbReference type="Gene3D" id="3.10.450.530">
    <property type="entry name" value="Ribonuclease toxin, BrnT, of type II toxin-antitoxin system"/>
    <property type="match status" value="1"/>
</dbReference>
<organism evidence="1 2">
    <name type="scientific">Martelella alba</name>
    <dbReference type="NCBI Taxonomy" id="2590451"/>
    <lineage>
        <taxon>Bacteria</taxon>
        <taxon>Pseudomonadati</taxon>
        <taxon>Pseudomonadota</taxon>
        <taxon>Alphaproteobacteria</taxon>
        <taxon>Hyphomicrobiales</taxon>
        <taxon>Aurantimonadaceae</taxon>
        <taxon>Martelella</taxon>
    </lineage>
</organism>
<reference evidence="1 2" key="1">
    <citation type="submission" date="2019-06" db="EMBL/GenBank/DDBJ databases">
        <authorList>
            <person name="Li M."/>
        </authorList>
    </citation>
    <scope>NUCLEOTIDE SEQUENCE [LARGE SCALE GENOMIC DNA]</scope>
    <source>
        <strain evidence="1 2">BGMRC2036</strain>
    </source>
</reference>
<keyword evidence="2" id="KW-1185">Reference proteome</keyword>
<dbReference type="EMBL" id="VHLG01000020">
    <property type="protein sequence ID" value="TPW27115.1"/>
    <property type="molecule type" value="Genomic_DNA"/>
</dbReference>
<dbReference type="InterPro" id="IPR007460">
    <property type="entry name" value="BrnT_toxin"/>
</dbReference>
<dbReference type="OrthoDB" id="839663at2"/>
<dbReference type="Proteomes" id="UP000318801">
    <property type="component" value="Unassembled WGS sequence"/>
</dbReference>
<gene>
    <name evidence="1" type="ORF">FJU08_20835</name>
</gene>
<name>A0A506U2A5_9HYPH</name>
<dbReference type="RefSeq" id="WP_141151043.1">
    <property type="nucleotide sequence ID" value="NZ_VHLG01000020.1"/>
</dbReference>
<evidence type="ECO:0008006" key="3">
    <source>
        <dbReference type="Google" id="ProtNLM"/>
    </source>
</evidence>